<dbReference type="Proteomes" id="UP000325081">
    <property type="component" value="Unassembled WGS sequence"/>
</dbReference>
<feature type="compositionally biased region" description="Acidic residues" evidence="1">
    <location>
        <begin position="126"/>
        <end position="135"/>
    </location>
</feature>
<dbReference type="AlphaFoldDB" id="A0A5A7RAD1"/>
<evidence type="ECO:0000313" key="2">
    <source>
        <dbReference type="EMBL" id="GER53324.1"/>
    </source>
</evidence>
<dbReference type="PANTHER" id="PTHR35103:SF1">
    <property type="entry name" value="OS06G0115700 PROTEIN"/>
    <property type="match status" value="1"/>
</dbReference>
<protein>
    <submittedName>
        <fullName evidence="2">Sister chromatid cohesion protein PDS5 homolog B</fullName>
    </submittedName>
</protein>
<feature type="compositionally biased region" description="Gly residues" evidence="1">
    <location>
        <begin position="162"/>
        <end position="172"/>
    </location>
</feature>
<evidence type="ECO:0000313" key="3">
    <source>
        <dbReference type="Proteomes" id="UP000325081"/>
    </source>
</evidence>
<keyword evidence="3" id="KW-1185">Reference proteome</keyword>
<feature type="compositionally biased region" description="Basic and acidic residues" evidence="1">
    <location>
        <begin position="146"/>
        <end position="156"/>
    </location>
</feature>
<dbReference type="PANTHER" id="PTHR35103">
    <property type="entry name" value="OS06G0115700 PROTEIN"/>
    <property type="match status" value="1"/>
</dbReference>
<proteinExistence type="predicted"/>
<comment type="caution">
    <text evidence="2">The sequence shown here is derived from an EMBL/GenBank/DDBJ whole genome shotgun (WGS) entry which is preliminary data.</text>
</comment>
<name>A0A5A7RAD1_STRAF</name>
<feature type="compositionally biased region" description="Basic and acidic residues" evidence="1">
    <location>
        <begin position="75"/>
        <end position="85"/>
    </location>
</feature>
<organism evidence="2 3">
    <name type="scientific">Striga asiatica</name>
    <name type="common">Asiatic witchweed</name>
    <name type="synonym">Buchnera asiatica</name>
    <dbReference type="NCBI Taxonomy" id="4170"/>
    <lineage>
        <taxon>Eukaryota</taxon>
        <taxon>Viridiplantae</taxon>
        <taxon>Streptophyta</taxon>
        <taxon>Embryophyta</taxon>
        <taxon>Tracheophyta</taxon>
        <taxon>Spermatophyta</taxon>
        <taxon>Magnoliopsida</taxon>
        <taxon>eudicotyledons</taxon>
        <taxon>Gunneridae</taxon>
        <taxon>Pentapetalae</taxon>
        <taxon>asterids</taxon>
        <taxon>lamiids</taxon>
        <taxon>Lamiales</taxon>
        <taxon>Orobanchaceae</taxon>
        <taxon>Buchnereae</taxon>
        <taxon>Striga</taxon>
    </lineage>
</organism>
<dbReference type="EMBL" id="BKCP01010515">
    <property type="protein sequence ID" value="GER53324.1"/>
    <property type="molecule type" value="Genomic_DNA"/>
</dbReference>
<accession>A0A5A7RAD1</accession>
<feature type="compositionally biased region" description="Basic residues" evidence="1">
    <location>
        <begin position="191"/>
        <end position="200"/>
    </location>
</feature>
<sequence>MVVALGPGKFYGSSLPRPRFYTDVKLNPERVDPPPLVLDPLMSWAMDAHWSMGGLSFKRHRLQGRIEGKVERLRTQREQISKKSAGDSPAVKSGKKGGTSRVRNSPSPSPPPPPVALKRRRVVGLIDEEDDEEVDVPPAKRGPVRKLGDDFERVARESGIGAASGGEAGGAVAGRTRSKRVEVGAGAVERKTKKKKKLVKGVRRIGAAVATGKRSSPRLAKSGGSL</sequence>
<dbReference type="OrthoDB" id="1723663at2759"/>
<feature type="region of interest" description="Disordered" evidence="1">
    <location>
        <begin position="75"/>
        <end position="200"/>
    </location>
</feature>
<evidence type="ECO:0000256" key="1">
    <source>
        <dbReference type="SAM" id="MobiDB-lite"/>
    </source>
</evidence>
<reference evidence="3" key="1">
    <citation type="journal article" date="2019" name="Curr. Biol.">
        <title>Genome Sequence of Striga asiatica Provides Insight into the Evolution of Plant Parasitism.</title>
        <authorList>
            <person name="Yoshida S."/>
            <person name="Kim S."/>
            <person name="Wafula E.K."/>
            <person name="Tanskanen J."/>
            <person name="Kim Y.M."/>
            <person name="Honaas L."/>
            <person name="Yang Z."/>
            <person name="Spallek T."/>
            <person name="Conn C.E."/>
            <person name="Ichihashi Y."/>
            <person name="Cheong K."/>
            <person name="Cui S."/>
            <person name="Der J.P."/>
            <person name="Gundlach H."/>
            <person name="Jiao Y."/>
            <person name="Hori C."/>
            <person name="Ishida J.K."/>
            <person name="Kasahara H."/>
            <person name="Kiba T."/>
            <person name="Kim M.S."/>
            <person name="Koo N."/>
            <person name="Laohavisit A."/>
            <person name="Lee Y.H."/>
            <person name="Lumba S."/>
            <person name="McCourt P."/>
            <person name="Mortimer J.C."/>
            <person name="Mutuku J.M."/>
            <person name="Nomura T."/>
            <person name="Sasaki-Sekimoto Y."/>
            <person name="Seto Y."/>
            <person name="Wang Y."/>
            <person name="Wakatake T."/>
            <person name="Sakakibara H."/>
            <person name="Demura T."/>
            <person name="Yamaguchi S."/>
            <person name="Yoneyama K."/>
            <person name="Manabe R.I."/>
            <person name="Nelson D.C."/>
            <person name="Schulman A.H."/>
            <person name="Timko M.P."/>
            <person name="dePamphilis C.W."/>
            <person name="Choi D."/>
            <person name="Shirasu K."/>
        </authorList>
    </citation>
    <scope>NUCLEOTIDE SEQUENCE [LARGE SCALE GENOMIC DNA]</scope>
    <source>
        <strain evidence="3">cv. UVA1</strain>
    </source>
</reference>
<gene>
    <name evidence="2" type="ORF">STAS_30830</name>
</gene>